<dbReference type="EMBL" id="BSOH01000014">
    <property type="protein sequence ID" value="GLR17730.1"/>
    <property type="molecule type" value="Genomic_DNA"/>
</dbReference>
<dbReference type="Pfam" id="PF00590">
    <property type="entry name" value="TP_methylase"/>
    <property type="match status" value="1"/>
</dbReference>
<evidence type="ECO:0000256" key="2">
    <source>
        <dbReference type="ARBA" id="ARBA00022552"/>
    </source>
</evidence>
<dbReference type="Gene3D" id="3.30.950.10">
    <property type="entry name" value="Methyltransferase, Cobalt-precorrin-4 Transmethylase, Domain 2"/>
    <property type="match status" value="1"/>
</dbReference>
<dbReference type="InterPro" id="IPR000878">
    <property type="entry name" value="4pyrrol_Mease"/>
</dbReference>
<dbReference type="AlphaFoldDB" id="A0AA37WG64"/>
<dbReference type="GO" id="GO:0008168">
    <property type="term" value="F:methyltransferase activity"/>
    <property type="evidence" value="ECO:0007669"/>
    <property type="project" value="UniProtKB-KW"/>
</dbReference>
<evidence type="ECO:0000259" key="6">
    <source>
        <dbReference type="Pfam" id="PF00590"/>
    </source>
</evidence>
<dbReference type="PANTHER" id="PTHR46111:SF2">
    <property type="entry name" value="SAM-DEPENDENT METHYLTRANSFERASE"/>
    <property type="match status" value="1"/>
</dbReference>
<keyword evidence="5" id="KW-0949">S-adenosyl-L-methionine</keyword>
<sequence>MNPGTLHLFPCPIIDGETDTIPESVIAAIRKVDFFIAERAKTTRRFLKQINHPLTFDEIEIFELDKKNPLQDKDVWLMELMAGKEIGLFSEAGTPCIADPGEKIASFAHQVGAKVKPYVGPNSILLALIASGLNGEQFHFHTYLPIQQNDITRTLKNIGTDIQKNGTSHIFIETPYRNLKTFETIMKTLPSNIFLCLATDITGASEQILTKSIKNWKGSKPDLHKRPTVFILGLMQ</sequence>
<evidence type="ECO:0000313" key="7">
    <source>
        <dbReference type="EMBL" id="GLR17730.1"/>
    </source>
</evidence>
<gene>
    <name evidence="7" type="ORF">GCM10007940_23450</name>
</gene>
<evidence type="ECO:0000256" key="4">
    <source>
        <dbReference type="ARBA" id="ARBA00022679"/>
    </source>
</evidence>
<dbReference type="Proteomes" id="UP001156666">
    <property type="component" value="Unassembled WGS sequence"/>
</dbReference>
<keyword evidence="2" id="KW-0698">rRNA processing</keyword>
<organism evidence="7 8">
    <name type="scientific">Portibacter lacus</name>
    <dbReference type="NCBI Taxonomy" id="1099794"/>
    <lineage>
        <taxon>Bacteria</taxon>
        <taxon>Pseudomonadati</taxon>
        <taxon>Bacteroidota</taxon>
        <taxon>Saprospiria</taxon>
        <taxon>Saprospirales</taxon>
        <taxon>Haliscomenobacteraceae</taxon>
        <taxon>Portibacter</taxon>
    </lineage>
</organism>
<reference evidence="7" key="2">
    <citation type="submission" date="2023-01" db="EMBL/GenBank/DDBJ databases">
        <title>Draft genome sequence of Portibacter lacus strain NBRC 108769.</title>
        <authorList>
            <person name="Sun Q."/>
            <person name="Mori K."/>
        </authorList>
    </citation>
    <scope>NUCLEOTIDE SEQUENCE</scope>
    <source>
        <strain evidence="7">NBRC 108769</strain>
    </source>
</reference>
<dbReference type="SUPFAM" id="SSF53790">
    <property type="entry name" value="Tetrapyrrole methylase"/>
    <property type="match status" value="1"/>
</dbReference>
<dbReference type="CDD" id="cd11649">
    <property type="entry name" value="RsmI_like"/>
    <property type="match status" value="1"/>
</dbReference>
<dbReference type="GO" id="GO:0006364">
    <property type="term" value="P:rRNA processing"/>
    <property type="evidence" value="ECO:0007669"/>
    <property type="project" value="UniProtKB-KW"/>
</dbReference>
<keyword evidence="8" id="KW-1185">Reference proteome</keyword>
<comment type="caution">
    <text evidence="7">The sequence shown here is derived from an EMBL/GenBank/DDBJ whole genome shotgun (WGS) entry which is preliminary data.</text>
</comment>
<evidence type="ECO:0000256" key="3">
    <source>
        <dbReference type="ARBA" id="ARBA00022603"/>
    </source>
</evidence>
<evidence type="ECO:0000256" key="5">
    <source>
        <dbReference type="ARBA" id="ARBA00022691"/>
    </source>
</evidence>
<keyword evidence="3" id="KW-0489">Methyltransferase</keyword>
<proteinExistence type="predicted"/>
<keyword evidence="4" id="KW-0808">Transferase</keyword>
<dbReference type="PANTHER" id="PTHR46111">
    <property type="entry name" value="RIBOSOMAL RNA SMALL SUBUNIT METHYLTRANSFERASE I"/>
    <property type="match status" value="1"/>
</dbReference>
<dbReference type="InterPro" id="IPR014777">
    <property type="entry name" value="4pyrrole_Mease_sub1"/>
</dbReference>
<reference evidence="7" key="1">
    <citation type="journal article" date="2014" name="Int. J. Syst. Evol. Microbiol.">
        <title>Complete genome sequence of Corynebacterium casei LMG S-19264T (=DSM 44701T), isolated from a smear-ripened cheese.</title>
        <authorList>
            <consortium name="US DOE Joint Genome Institute (JGI-PGF)"/>
            <person name="Walter F."/>
            <person name="Albersmeier A."/>
            <person name="Kalinowski J."/>
            <person name="Ruckert C."/>
        </authorList>
    </citation>
    <scope>NUCLEOTIDE SEQUENCE</scope>
    <source>
        <strain evidence="7">NBRC 108769</strain>
    </source>
</reference>
<dbReference type="GO" id="GO:0032259">
    <property type="term" value="P:methylation"/>
    <property type="evidence" value="ECO:0007669"/>
    <property type="project" value="UniProtKB-KW"/>
</dbReference>
<dbReference type="RefSeq" id="WP_235291406.1">
    <property type="nucleotide sequence ID" value="NZ_BSOH01000014.1"/>
</dbReference>
<dbReference type="InterPro" id="IPR014776">
    <property type="entry name" value="4pyrrole_Mease_sub2"/>
</dbReference>
<dbReference type="Gene3D" id="3.40.1010.10">
    <property type="entry name" value="Cobalt-precorrin-4 Transmethylase, Domain 1"/>
    <property type="match status" value="1"/>
</dbReference>
<dbReference type="InterPro" id="IPR035996">
    <property type="entry name" value="4pyrrol_Methylase_sf"/>
</dbReference>
<evidence type="ECO:0000256" key="1">
    <source>
        <dbReference type="ARBA" id="ARBA00022490"/>
    </source>
</evidence>
<name>A0AA37WG64_9BACT</name>
<protein>
    <recommendedName>
        <fullName evidence="6">Tetrapyrrole methylase domain-containing protein</fullName>
    </recommendedName>
</protein>
<evidence type="ECO:0000313" key="8">
    <source>
        <dbReference type="Proteomes" id="UP001156666"/>
    </source>
</evidence>
<dbReference type="InterPro" id="IPR008189">
    <property type="entry name" value="rRNA_ssu_MeTfrase_I"/>
</dbReference>
<feature type="domain" description="Tetrapyrrole methylase" evidence="6">
    <location>
        <begin position="16"/>
        <end position="189"/>
    </location>
</feature>
<keyword evidence="1" id="KW-0963">Cytoplasm</keyword>
<accession>A0AA37WG64</accession>